<protein>
    <recommendedName>
        <fullName evidence="3 9">DNA repair protein RecN</fullName>
    </recommendedName>
    <alternativeName>
        <fullName evidence="8 9">Recombination protein N</fullName>
    </alternativeName>
</protein>
<dbReference type="InterPro" id="IPR004604">
    <property type="entry name" value="DNA_recomb/repair_RecN"/>
</dbReference>
<proteinExistence type="inferred from homology"/>
<organism evidence="12 13">
    <name type="scientific">Campylobacter ureolyticus</name>
    <dbReference type="NCBI Taxonomy" id="827"/>
    <lineage>
        <taxon>Bacteria</taxon>
        <taxon>Pseudomonadati</taxon>
        <taxon>Campylobacterota</taxon>
        <taxon>Epsilonproteobacteria</taxon>
        <taxon>Campylobacterales</taxon>
        <taxon>Campylobacteraceae</taxon>
        <taxon>Campylobacter</taxon>
    </lineage>
</organism>
<evidence type="ECO:0000256" key="5">
    <source>
        <dbReference type="ARBA" id="ARBA00022763"/>
    </source>
</evidence>
<dbReference type="Pfam" id="PF13476">
    <property type="entry name" value="AAA_23"/>
    <property type="match status" value="1"/>
</dbReference>
<keyword evidence="4" id="KW-0547">Nucleotide-binding</keyword>
<dbReference type="PIRSF" id="PIRSF003128">
    <property type="entry name" value="RecN"/>
    <property type="match status" value="1"/>
</dbReference>
<feature type="domain" description="Rad50/SbcC-type AAA" evidence="11">
    <location>
        <begin position="4"/>
        <end position="187"/>
    </location>
</feature>
<gene>
    <name evidence="12" type="ORF">CYJ41_06225</name>
</gene>
<dbReference type="PANTHER" id="PTHR11059">
    <property type="entry name" value="DNA REPAIR PROTEIN RECN"/>
    <property type="match status" value="1"/>
</dbReference>
<dbReference type="SUPFAM" id="SSF52540">
    <property type="entry name" value="P-loop containing nucleoside triphosphate hydrolases"/>
    <property type="match status" value="1"/>
</dbReference>
<evidence type="ECO:0000256" key="8">
    <source>
        <dbReference type="ARBA" id="ARBA00033408"/>
    </source>
</evidence>
<dbReference type="Proteomes" id="UP000234639">
    <property type="component" value="Unassembled WGS sequence"/>
</dbReference>
<keyword evidence="6" id="KW-0067">ATP-binding</keyword>
<evidence type="ECO:0000256" key="1">
    <source>
        <dbReference type="ARBA" id="ARBA00003618"/>
    </source>
</evidence>
<evidence type="ECO:0000313" key="13">
    <source>
        <dbReference type="Proteomes" id="UP000234639"/>
    </source>
</evidence>
<comment type="function">
    <text evidence="1 9">May be involved in recombinational repair of damaged DNA.</text>
</comment>
<keyword evidence="10" id="KW-0175">Coiled coil</keyword>
<name>A0A2I1N9J3_9BACT</name>
<dbReference type="AlphaFoldDB" id="A0A2I1N9J3"/>
<evidence type="ECO:0000256" key="3">
    <source>
        <dbReference type="ARBA" id="ARBA00021315"/>
    </source>
</evidence>
<keyword evidence="7 9" id="KW-0234">DNA repair</keyword>
<evidence type="ECO:0000256" key="2">
    <source>
        <dbReference type="ARBA" id="ARBA00009441"/>
    </source>
</evidence>
<dbReference type="GO" id="GO:0006302">
    <property type="term" value="P:double-strand break repair"/>
    <property type="evidence" value="ECO:0007669"/>
    <property type="project" value="InterPro"/>
</dbReference>
<dbReference type="EMBL" id="PKHU01000005">
    <property type="protein sequence ID" value="PKZ29025.1"/>
    <property type="molecule type" value="Genomic_DNA"/>
</dbReference>
<dbReference type="Gene3D" id="3.40.50.300">
    <property type="entry name" value="P-loop containing nucleotide triphosphate hydrolases"/>
    <property type="match status" value="2"/>
</dbReference>
<dbReference type="GO" id="GO:0009432">
    <property type="term" value="P:SOS response"/>
    <property type="evidence" value="ECO:0007669"/>
    <property type="project" value="TreeGrafter"/>
</dbReference>
<accession>A0A2I1N9J3</accession>
<comment type="similarity">
    <text evidence="2 9">Belongs to the RecN family.</text>
</comment>
<dbReference type="GO" id="GO:0043590">
    <property type="term" value="C:bacterial nucleoid"/>
    <property type="evidence" value="ECO:0007669"/>
    <property type="project" value="TreeGrafter"/>
</dbReference>
<dbReference type="InterPro" id="IPR038729">
    <property type="entry name" value="Rad50/SbcC_AAA"/>
</dbReference>
<evidence type="ECO:0000256" key="9">
    <source>
        <dbReference type="PIRNR" id="PIRNR003128"/>
    </source>
</evidence>
<reference evidence="12 13" key="1">
    <citation type="submission" date="2017-12" db="EMBL/GenBank/DDBJ databases">
        <title>Phylogenetic diversity of female urinary microbiome.</title>
        <authorList>
            <person name="Thomas-White K."/>
            <person name="Wolfe A.J."/>
        </authorList>
    </citation>
    <scope>NUCLEOTIDE SEQUENCE [LARGE SCALE GENOMIC DNA]</scope>
    <source>
        <strain evidence="12 13">UMB0112</strain>
    </source>
</reference>
<dbReference type="GO" id="GO:0016887">
    <property type="term" value="F:ATP hydrolysis activity"/>
    <property type="evidence" value="ECO:0007669"/>
    <property type="project" value="InterPro"/>
</dbReference>
<dbReference type="RefSeq" id="WP_101637421.1">
    <property type="nucleotide sequence ID" value="NZ_PKHU01000005.1"/>
</dbReference>
<feature type="coiled-coil region" evidence="10">
    <location>
        <begin position="286"/>
        <end position="316"/>
    </location>
</feature>
<keyword evidence="5 9" id="KW-0227">DNA damage</keyword>
<dbReference type="GO" id="GO:0006310">
    <property type="term" value="P:DNA recombination"/>
    <property type="evidence" value="ECO:0007669"/>
    <property type="project" value="InterPro"/>
</dbReference>
<dbReference type="GO" id="GO:0005524">
    <property type="term" value="F:ATP binding"/>
    <property type="evidence" value="ECO:0007669"/>
    <property type="project" value="UniProtKB-KW"/>
</dbReference>
<evidence type="ECO:0000256" key="7">
    <source>
        <dbReference type="ARBA" id="ARBA00023204"/>
    </source>
</evidence>
<evidence type="ECO:0000256" key="4">
    <source>
        <dbReference type="ARBA" id="ARBA00022741"/>
    </source>
</evidence>
<sequence length="507" mass="58259">MIDRLYVKNNLSFKESELFFDKGLSVFTGVSGAGKSVLMNAILSVFGLSETDAGLIEADVEFDFDLSEFGIENENINNFRMLKDKSTRYFINSQFISKKNLFSIASTHIKYLSIRNADEFNNKNLLNLLDFLAIKKDKAHKTNLESLSEIYKEFSDVKKELEKIENEEKNIEELKDFAKFEINKIESINPKIGEFEELMELKKRLSKIDRINEAWMKAEMIFDIESSVIEALRVSDLESDFFEEAINELRAKKESLNLEDLENIDIEKTLNRIEDLNYLEKRYGGIKEALEVLQIRKKELNEYENIEFKKNDLKNSFKILEGKLLKISNLVSDSRKNVKNELENILNGYLKELYMSDAKVIFKEKEVDSLGMDEISFEISNTLLKNLSSGEFNRLRLAFIGTNIDITGFANGVLILDEIDANLSGKEAMSIANVLLKISKFYQIFAISHLPQLSSKADSHFLVSKTNGISNVKKLNEDEKITELARMISGEKITKEALEFAKRLRNS</sequence>
<feature type="coiled-coil region" evidence="10">
    <location>
        <begin position="144"/>
        <end position="184"/>
    </location>
</feature>
<evidence type="ECO:0000259" key="11">
    <source>
        <dbReference type="Pfam" id="PF13476"/>
    </source>
</evidence>
<evidence type="ECO:0000256" key="10">
    <source>
        <dbReference type="SAM" id="Coils"/>
    </source>
</evidence>
<evidence type="ECO:0000313" key="12">
    <source>
        <dbReference type="EMBL" id="PKZ29025.1"/>
    </source>
</evidence>
<dbReference type="InterPro" id="IPR027417">
    <property type="entry name" value="P-loop_NTPase"/>
</dbReference>
<comment type="caution">
    <text evidence="12">The sequence shown here is derived from an EMBL/GenBank/DDBJ whole genome shotgun (WGS) entry which is preliminary data.</text>
</comment>
<evidence type="ECO:0000256" key="6">
    <source>
        <dbReference type="ARBA" id="ARBA00022840"/>
    </source>
</evidence>
<dbReference type="PANTHER" id="PTHR11059:SF0">
    <property type="entry name" value="DNA REPAIR PROTEIN RECN"/>
    <property type="match status" value="1"/>
</dbReference>